<gene>
    <name evidence="4" type="ORF">HBJ55_03105</name>
</gene>
<keyword evidence="1" id="KW-0812">Transmembrane</keyword>
<proteinExistence type="predicted"/>
<feature type="domain" description="SGNH" evidence="3">
    <location>
        <begin position="406"/>
        <end position="658"/>
    </location>
</feature>
<keyword evidence="4" id="KW-0012">Acyltransferase</keyword>
<dbReference type="InterPro" id="IPR050879">
    <property type="entry name" value="Acyltransferase_3"/>
</dbReference>
<feature type="transmembrane region" description="Helical" evidence="1">
    <location>
        <begin position="162"/>
        <end position="179"/>
    </location>
</feature>
<feature type="transmembrane region" description="Helical" evidence="1">
    <location>
        <begin position="33"/>
        <end position="53"/>
    </location>
</feature>
<comment type="caution">
    <text evidence="4">The sequence shown here is derived from an EMBL/GenBank/DDBJ whole genome shotgun (WGS) entry which is preliminary data.</text>
</comment>
<evidence type="ECO:0000259" key="2">
    <source>
        <dbReference type="Pfam" id="PF01757"/>
    </source>
</evidence>
<keyword evidence="1" id="KW-1133">Transmembrane helix</keyword>
<feature type="transmembrane region" description="Helical" evidence="1">
    <location>
        <begin position="134"/>
        <end position="155"/>
    </location>
</feature>
<dbReference type="InterPro" id="IPR043968">
    <property type="entry name" value="SGNH"/>
</dbReference>
<dbReference type="GO" id="GO:0016746">
    <property type="term" value="F:acyltransferase activity"/>
    <property type="evidence" value="ECO:0007669"/>
    <property type="project" value="UniProtKB-KW"/>
</dbReference>
<feature type="transmembrane region" description="Helical" evidence="1">
    <location>
        <begin position="191"/>
        <end position="211"/>
    </location>
</feature>
<organism evidence="4 5">
    <name type="scientific">Billgrantia bachuensis</name>
    <dbReference type="NCBI Taxonomy" id="2717286"/>
    <lineage>
        <taxon>Bacteria</taxon>
        <taxon>Pseudomonadati</taxon>
        <taxon>Pseudomonadota</taxon>
        <taxon>Gammaproteobacteria</taxon>
        <taxon>Oceanospirillales</taxon>
        <taxon>Halomonadaceae</taxon>
        <taxon>Billgrantia</taxon>
    </lineage>
</organism>
<name>A0ABX0PMD1_9GAMM</name>
<feature type="transmembrane region" description="Helical" evidence="1">
    <location>
        <begin position="74"/>
        <end position="93"/>
    </location>
</feature>
<evidence type="ECO:0000256" key="1">
    <source>
        <dbReference type="SAM" id="Phobius"/>
    </source>
</evidence>
<evidence type="ECO:0000313" key="5">
    <source>
        <dbReference type="Proteomes" id="UP001318321"/>
    </source>
</evidence>
<feature type="transmembrane region" description="Helical" evidence="1">
    <location>
        <begin position="278"/>
        <end position="295"/>
    </location>
</feature>
<feature type="transmembrane region" description="Helical" evidence="1">
    <location>
        <begin position="220"/>
        <end position="241"/>
    </location>
</feature>
<dbReference type="PANTHER" id="PTHR23028:SF53">
    <property type="entry name" value="ACYL_TRANSF_3 DOMAIN-CONTAINING PROTEIN"/>
    <property type="match status" value="1"/>
</dbReference>
<evidence type="ECO:0000313" key="4">
    <source>
        <dbReference type="EMBL" id="NIC04414.1"/>
    </source>
</evidence>
<dbReference type="InterPro" id="IPR002656">
    <property type="entry name" value="Acyl_transf_3_dom"/>
</dbReference>
<feature type="transmembrane region" description="Helical" evidence="1">
    <location>
        <begin position="247"/>
        <end position="266"/>
    </location>
</feature>
<dbReference type="Pfam" id="PF19040">
    <property type="entry name" value="SGNH"/>
    <property type="match status" value="1"/>
</dbReference>
<dbReference type="Proteomes" id="UP001318321">
    <property type="component" value="Unassembled WGS sequence"/>
</dbReference>
<sequence length="700" mass="79287">MTTHYRPEIDGLRAVAVIPVILFHAGFETFSGGYVGVDIFFVISGYLITGIIYNEIVERKFSIAHFYERRARRILPALFFVSIVCMAVAWVWMLPEEFESLSKSLVAVNLFISNIHFWQDMDYFAGPAEMKPFLHTWSLAVEEQFYLFFPLFMLLVGWVRKWLLLGVLTLCFLVSLALSDYASTHHPSANFYLLPTRAWELLAGAIVAVFLHRHRAKPPLWVSNLGGGVGIVMLLYAILIFDQSVPFPGRWALIPVLGTTLIILFASEKDITGKVLSFKPMVGIGLISYSAYLWHQPVFAFARERSLGPISHIDFILLSILSLLLAWFSWHYVELPFRNRSKYTRTQIFRAALVMSCLMIGVGFYGTYSQGIPWRFNGELENLVMVRSQKEINANCQSTPGNLLPLDETCVYNEDGDRTVVIWGDSQATPLVGPVAERVDALGMKVRQFVYTNCLPIAGYTRSDEPECGRHNEQVLKYVLADDSVELVIMLGRYPLQFEGVSFNNGEGGIEHDEAVRAVPMNRLDISDEELRIEQVGSLLQETVERMARAGKRVVLIYPVPEVGWDVPYLLVKERLFGIERFAPLSTSYDIFKQRTASAYEQMAKVVEHDNLLKIEPARIFCDTYLPSRCATQLEEELLYYDNNHLSVAGASMLVAQIFEEMKSKGWVSEEELKLSMLNGGSTGGALQQGDSEYLQREAR</sequence>
<feature type="transmembrane region" description="Helical" evidence="1">
    <location>
        <begin position="347"/>
        <end position="368"/>
    </location>
</feature>
<feature type="transmembrane region" description="Helical" evidence="1">
    <location>
        <begin position="315"/>
        <end position="335"/>
    </location>
</feature>
<dbReference type="RefSeq" id="WP_167110935.1">
    <property type="nucleotide sequence ID" value="NZ_JAAQTO010000006.1"/>
</dbReference>
<keyword evidence="4" id="KW-0808">Transferase</keyword>
<dbReference type="Pfam" id="PF01757">
    <property type="entry name" value="Acyl_transf_3"/>
    <property type="match status" value="1"/>
</dbReference>
<accession>A0ABX0PMD1</accession>
<dbReference type="EMBL" id="JAAQTO010000006">
    <property type="protein sequence ID" value="NIC04414.1"/>
    <property type="molecule type" value="Genomic_DNA"/>
</dbReference>
<keyword evidence="5" id="KW-1185">Reference proteome</keyword>
<reference evidence="4 5" key="1">
    <citation type="submission" date="2020-03" db="EMBL/GenBank/DDBJ databases">
        <title>Identification of Halomonas strains.</title>
        <authorList>
            <person name="Xiao Z."/>
            <person name="Dong F."/>
            <person name="Wang Z."/>
            <person name="Zhao J.-Y."/>
        </authorList>
    </citation>
    <scope>NUCLEOTIDE SEQUENCE [LARGE SCALE GENOMIC DNA]</scope>
    <source>
        <strain evidence="4 5">DX6</strain>
    </source>
</reference>
<evidence type="ECO:0000259" key="3">
    <source>
        <dbReference type="Pfam" id="PF19040"/>
    </source>
</evidence>
<feature type="domain" description="Acyltransferase 3" evidence="2">
    <location>
        <begin position="7"/>
        <end position="329"/>
    </location>
</feature>
<dbReference type="PANTHER" id="PTHR23028">
    <property type="entry name" value="ACETYLTRANSFERASE"/>
    <property type="match status" value="1"/>
</dbReference>
<protein>
    <submittedName>
        <fullName evidence="4">Acyltransferase</fullName>
    </submittedName>
</protein>
<keyword evidence="1" id="KW-0472">Membrane</keyword>